<evidence type="ECO:0000256" key="3">
    <source>
        <dbReference type="ARBA" id="ARBA00022679"/>
    </source>
</evidence>
<name>G7V854_THELD</name>
<evidence type="ECO:0000256" key="6">
    <source>
        <dbReference type="ARBA" id="ARBA00022989"/>
    </source>
</evidence>
<dbReference type="GO" id="GO:0008808">
    <property type="term" value="F:cardiolipin synthase activity"/>
    <property type="evidence" value="ECO:0007669"/>
    <property type="project" value="UniProtKB-UniRule"/>
</dbReference>
<reference evidence="12" key="1">
    <citation type="submission" date="2011-10" db="EMBL/GenBank/DDBJ databases">
        <title>The complete genome of chromosome of Thermovirga lienii DSM 17291.</title>
        <authorList>
            <consortium name="US DOE Joint Genome Institute (JGI-PGF)"/>
            <person name="Lucas S."/>
            <person name="Copeland A."/>
            <person name="Lapidus A."/>
            <person name="Glavina del Rio T."/>
            <person name="Dalin E."/>
            <person name="Tice H."/>
            <person name="Bruce D."/>
            <person name="Goodwin L."/>
            <person name="Pitluck S."/>
            <person name="Peters L."/>
            <person name="Mikhailova N."/>
            <person name="Saunders E."/>
            <person name="Kyrpides N."/>
            <person name="Mavromatis K."/>
            <person name="Ivanova N."/>
            <person name="Last F.I."/>
            <person name="Brettin T."/>
            <person name="Detter J.C."/>
            <person name="Han C."/>
            <person name="Larimer F."/>
            <person name="Land M."/>
            <person name="Hauser L."/>
            <person name="Markowitz V."/>
            <person name="Cheng J.-F."/>
            <person name="Hugenholtz P."/>
            <person name="Woyke T."/>
            <person name="Wu D."/>
            <person name="Spring S."/>
            <person name="Schroeder M."/>
            <person name="Brambilla E.-M."/>
            <person name="Klenk H.-P."/>
            <person name="Eisen J.A."/>
        </authorList>
    </citation>
    <scope>NUCLEOTIDE SEQUENCE [LARGE SCALE GENOMIC DNA]</scope>
    <source>
        <strain evidence="12">ATCC BAA-1197 / DSM 17291 / Cas60314</strain>
    </source>
</reference>
<evidence type="ECO:0000256" key="2">
    <source>
        <dbReference type="ARBA" id="ARBA00022475"/>
    </source>
</evidence>
<dbReference type="InterPro" id="IPR001736">
    <property type="entry name" value="PLipase_D/transphosphatidylase"/>
</dbReference>
<dbReference type="Proteomes" id="UP000005868">
    <property type="component" value="Chromosome"/>
</dbReference>
<dbReference type="STRING" id="580340.Tlie_1663"/>
<dbReference type="SUPFAM" id="SSF56024">
    <property type="entry name" value="Phospholipase D/nuclease"/>
    <property type="match status" value="2"/>
</dbReference>
<dbReference type="SMART" id="SM00155">
    <property type="entry name" value="PLDc"/>
    <property type="match status" value="2"/>
</dbReference>
<dbReference type="EC" id="2.7.8.-" evidence="8"/>
<evidence type="ECO:0000256" key="4">
    <source>
        <dbReference type="ARBA" id="ARBA00022692"/>
    </source>
</evidence>
<evidence type="ECO:0000256" key="7">
    <source>
        <dbReference type="ARBA" id="ARBA00023136"/>
    </source>
</evidence>
<comment type="subcellular location">
    <subcellularLocation>
        <location evidence="1">Cell membrane</location>
    </subcellularLocation>
</comment>
<keyword evidence="7 9" id="KW-0472">Membrane</keyword>
<evidence type="ECO:0000259" key="10">
    <source>
        <dbReference type="PROSITE" id="PS50035"/>
    </source>
</evidence>
<dbReference type="AlphaFoldDB" id="G7V854"/>
<feature type="transmembrane region" description="Helical" evidence="9">
    <location>
        <begin position="5"/>
        <end position="24"/>
    </location>
</feature>
<keyword evidence="4 9" id="KW-0812">Transmembrane</keyword>
<dbReference type="CDD" id="cd09158">
    <property type="entry name" value="PLDc_EcCLS_like_2"/>
    <property type="match status" value="1"/>
</dbReference>
<dbReference type="CDD" id="cd09152">
    <property type="entry name" value="PLDc_EcCLS_like_1"/>
    <property type="match status" value="1"/>
</dbReference>
<dbReference type="PANTHER" id="PTHR21248">
    <property type="entry name" value="CARDIOLIPIN SYNTHASE"/>
    <property type="match status" value="1"/>
</dbReference>
<keyword evidence="3" id="KW-0808">Transferase</keyword>
<evidence type="ECO:0000313" key="12">
    <source>
        <dbReference type="Proteomes" id="UP000005868"/>
    </source>
</evidence>
<gene>
    <name evidence="11" type="ordered locus">Tlie_1663</name>
</gene>
<evidence type="ECO:0000313" key="11">
    <source>
        <dbReference type="EMBL" id="AER67385.1"/>
    </source>
</evidence>
<keyword evidence="6 9" id="KW-1133">Transmembrane helix</keyword>
<dbReference type="EMBL" id="CP003096">
    <property type="protein sequence ID" value="AER67385.1"/>
    <property type="molecule type" value="Genomic_DNA"/>
</dbReference>
<keyword evidence="12" id="KW-1185">Reference proteome</keyword>
<dbReference type="PROSITE" id="PS50035">
    <property type="entry name" value="PLD"/>
    <property type="match status" value="2"/>
</dbReference>
<dbReference type="GO" id="GO:0005886">
    <property type="term" value="C:plasma membrane"/>
    <property type="evidence" value="ECO:0007669"/>
    <property type="project" value="UniProtKB-SubCell"/>
</dbReference>
<dbReference type="Gene3D" id="3.30.870.10">
    <property type="entry name" value="Endonuclease Chain A"/>
    <property type="match status" value="2"/>
</dbReference>
<evidence type="ECO:0000256" key="5">
    <source>
        <dbReference type="ARBA" id="ARBA00022737"/>
    </source>
</evidence>
<accession>G7V854</accession>
<keyword evidence="2" id="KW-1003">Cell membrane</keyword>
<dbReference type="InterPro" id="IPR022924">
    <property type="entry name" value="Cardiolipin_synthase"/>
</dbReference>
<dbReference type="KEGG" id="tli:Tlie_1663"/>
<evidence type="ECO:0000256" key="9">
    <source>
        <dbReference type="SAM" id="Phobius"/>
    </source>
</evidence>
<dbReference type="GO" id="GO:0032049">
    <property type="term" value="P:cardiolipin biosynthetic process"/>
    <property type="evidence" value="ECO:0007669"/>
    <property type="project" value="UniProtKB-UniRule"/>
</dbReference>
<protein>
    <recommendedName>
        <fullName evidence="8">Cardiolipin synthase</fullName>
        <ecNumber evidence="8">2.7.8.-</ecNumber>
    </recommendedName>
</protein>
<proteinExistence type="predicted"/>
<dbReference type="eggNOG" id="COG1502">
    <property type="taxonomic scope" value="Bacteria"/>
</dbReference>
<reference evidence="11 12" key="2">
    <citation type="journal article" date="2012" name="Stand. Genomic Sci.">
        <title>Genome sequence of the moderately thermophilic, amino-acid-degrading and sulfur-reducing bacterium Thermovirga lienii type strain (Cas60314(T)).</title>
        <authorList>
            <person name="Goker M."/>
            <person name="Saunders E."/>
            <person name="Lapidus A."/>
            <person name="Nolan M."/>
            <person name="Lucas S."/>
            <person name="Hammon N."/>
            <person name="Deshpande S."/>
            <person name="Cheng J.F."/>
            <person name="Han C."/>
            <person name="Tapia R."/>
            <person name="Goodwin L.A."/>
            <person name="Pitluck S."/>
            <person name="Liolios K."/>
            <person name="Mavromatis K."/>
            <person name="Pagani I."/>
            <person name="Ivanova N."/>
            <person name="Mikhailova N."/>
            <person name="Pati A."/>
            <person name="Chen A."/>
            <person name="Palaniappan K."/>
            <person name="Land M."/>
            <person name="Chang Y.J."/>
            <person name="Jeffries C.D."/>
            <person name="Brambilla E.M."/>
            <person name="Rohde M."/>
            <person name="Spring S."/>
            <person name="Detter J.C."/>
            <person name="Woyke T."/>
            <person name="Bristow J."/>
            <person name="Eisen J.A."/>
            <person name="Markowitz V."/>
            <person name="Hugenholtz P."/>
            <person name="Kyrpides N.C."/>
            <person name="Klenk H.P."/>
        </authorList>
    </citation>
    <scope>NUCLEOTIDE SEQUENCE [LARGE SCALE GENOMIC DNA]</scope>
    <source>
        <strain evidence="12">ATCC BAA-1197 / DSM 17291 / Cas60314</strain>
    </source>
</reference>
<feature type="domain" description="PLD phosphodiesterase" evidence="10">
    <location>
        <begin position="218"/>
        <end position="245"/>
    </location>
</feature>
<sequence>MTLKLFLILLHNIVSFVIRIFMLVSVPRWHPPATAMAWLLVIFIWPVPGFLFYILLSSRKLPQKRTQRHENSIAKLMEENDAIERIREYTMPQLPEKLEKFARLGQSLADMPVMGGNKIKPITNTYKLFENIARDIDRAKDHVHLLYFIMNEDKATACIIQALERAARRGVSCRILADSIGSKTFLKKTAPRLRKAGVKVVEALPPSLFRRFKANARFDLRNHRKIMVIDGIKAYTGSHNLIEPTYRRKAKGLPWCDITLSVEGPVVTQIQRVFVEDWYVETGEFLQNTIPQPKLDPRDVLIQTVPSGPCYPTENYQRLVAAALHQAQRRIVITTPYLIPDEALLEAMEVAVLGGTQVQLVVPEKPDQFLAGNASKAYYEQILDIGVELYLYKEGILHAKTMTIDDDLTFFGTSNFDIRSFELNFEINLILYGRNPLLDIRHIQETYIDSSRKLTLDEWKKRPLYEETIQNVTKLFSPLL</sequence>
<dbReference type="NCBIfam" id="TIGR04265">
    <property type="entry name" value="bac_cardiolipin"/>
    <property type="match status" value="1"/>
</dbReference>
<evidence type="ECO:0000256" key="1">
    <source>
        <dbReference type="ARBA" id="ARBA00004236"/>
    </source>
</evidence>
<dbReference type="HOGENOM" id="CLU_038053_1_0_0"/>
<dbReference type="InterPro" id="IPR025202">
    <property type="entry name" value="PLD-like_dom"/>
</dbReference>
<dbReference type="PANTHER" id="PTHR21248:SF22">
    <property type="entry name" value="PHOSPHOLIPASE D"/>
    <property type="match status" value="1"/>
</dbReference>
<dbReference type="OrthoDB" id="9762009at2"/>
<keyword evidence="5" id="KW-0677">Repeat</keyword>
<feature type="transmembrane region" description="Helical" evidence="9">
    <location>
        <begin position="36"/>
        <end position="56"/>
    </location>
</feature>
<evidence type="ECO:0000256" key="8">
    <source>
        <dbReference type="NCBIfam" id="TIGR04265"/>
    </source>
</evidence>
<feature type="domain" description="PLD phosphodiesterase" evidence="10">
    <location>
        <begin position="393"/>
        <end position="420"/>
    </location>
</feature>
<dbReference type="Pfam" id="PF13091">
    <property type="entry name" value="PLDc_2"/>
    <property type="match status" value="2"/>
</dbReference>
<organism evidence="11 12">
    <name type="scientific">Thermovirga lienii (strain ATCC BAA-1197 / DSM 17291 / Cas60314)</name>
    <dbReference type="NCBI Taxonomy" id="580340"/>
    <lineage>
        <taxon>Bacteria</taxon>
        <taxon>Thermotogati</taxon>
        <taxon>Synergistota</taxon>
        <taxon>Synergistia</taxon>
        <taxon>Synergistales</taxon>
        <taxon>Thermovirgaceae</taxon>
        <taxon>Thermovirga</taxon>
    </lineage>
</organism>